<evidence type="ECO:0000313" key="2">
    <source>
        <dbReference type="EMBL" id="GMT16419.1"/>
    </source>
</evidence>
<dbReference type="EMBL" id="BTSY01000002">
    <property type="protein sequence ID" value="GMT16465.1"/>
    <property type="molecule type" value="Genomic_DNA"/>
</dbReference>
<feature type="non-terminal residue" evidence="1">
    <location>
        <position position="1"/>
    </location>
</feature>
<comment type="caution">
    <text evidence="1">The sequence shown here is derived from an EMBL/GenBank/DDBJ whole genome shotgun (WGS) entry which is preliminary data.</text>
</comment>
<protein>
    <submittedName>
        <fullName evidence="1">Uncharacterized protein</fullName>
    </submittedName>
</protein>
<evidence type="ECO:0000313" key="5">
    <source>
        <dbReference type="Proteomes" id="UP001432322"/>
    </source>
</evidence>
<dbReference type="EMBL" id="BTSY01000002">
    <property type="protein sequence ID" value="GMT16419.1"/>
    <property type="molecule type" value="Genomic_DNA"/>
</dbReference>
<organism evidence="1 5">
    <name type="scientific">Pristionchus fissidentatus</name>
    <dbReference type="NCBI Taxonomy" id="1538716"/>
    <lineage>
        <taxon>Eukaryota</taxon>
        <taxon>Metazoa</taxon>
        <taxon>Ecdysozoa</taxon>
        <taxon>Nematoda</taxon>
        <taxon>Chromadorea</taxon>
        <taxon>Rhabditida</taxon>
        <taxon>Rhabditina</taxon>
        <taxon>Diplogasteromorpha</taxon>
        <taxon>Diplogasteroidea</taxon>
        <taxon>Neodiplogasteridae</taxon>
        <taxon>Pristionchus</taxon>
    </lineage>
</organism>
<name>A0AAV5V9T6_9BILA</name>
<evidence type="ECO:0000313" key="4">
    <source>
        <dbReference type="EMBL" id="GMT37887.1"/>
    </source>
</evidence>
<gene>
    <name evidence="4" type="ORF">PFISCL1PPCAC_29184</name>
    <name evidence="1" type="ORF">PFISCL1PPCAC_7712</name>
    <name evidence="2" type="ORF">PFISCL1PPCAC_7716</name>
    <name evidence="3" type="ORF">PFISCL1PPCAC_7762</name>
</gene>
<dbReference type="EMBL" id="BTSY01000320">
    <property type="protein sequence ID" value="GMT37887.1"/>
    <property type="molecule type" value="Genomic_DNA"/>
</dbReference>
<evidence type="ECO:0000313" key="3">
    <source>
        <dbReference type="EMBL" id="GMT16465.1"/>
    </source>
</evidence>
<evidence type="ECO:0000313" key="1">
    <source>
        <dbReference type="EMBL" id="GMT16415.1"/>
    </source>
</evidence>
<sequence length="103" mass="12217">SSFHFILQSSTSSFNSRVHLSPFRLSSRLLPRPSICIHFIKQVVLYFTTRSEFCASKSLLHAYHRTSNITLPRRIREIDNLQKHMITTHRRPFFRVFSDLLIK</sequence>
<dbReference type="Proteomes" id="UP001432322">
    <property type="component" value="Unassembled WGS sequence"/>
</dbReference>
<keyword evidence="5" id="KW-1185">Reference proteome</keyword>
<accession>A0AAV5V9T6</accession>
<reference evidence="1" key="1">
    <citation type="submission" date="2023-10" db="EMBL/GenBank/DDBJ databases">
        <title>Genome assembly of Pristionchus species.</title>
        <authorList>
            <person name="Yoshida K."/>
            <person name="Sommer R.J."/>
        </authorList>
    </citation>
    <scope>NUCLEOTIDE SEQUENCE</scope>
    <source>
        <strain evidence="1">RS5133</strain>
    </source>
</reference>
<proteinExistence type="predicted"/>
<dbReference type="EMBL" id="BTSY01000002">
    <property type="protein sequence ID" value="GMT16415.1"/>
    <property type="molecule type" value="Genomic_DNA"/>
</dbReference>
<dbReference type="AlphaFoldDB" id="A0AAV5V9T6"/>